<dbReference type="EMBL" id="CP013189">
    <property type="protein sequence ID" value="ALO46456.1"/>
    <property type="molecule type" value="Genomic_DNA"/>
</dbReference>
<dbReference type="GO" id="GO:0016787">
    <property type="term" value="F:hydrolase activity"/>
    <property type="evidence" value="ECO:0007669"/>
    <property type="project" value="InterPro"/>
</dbReference>
<dbReference type="Gene3D" id="2.60.40.10">
    <property type="entry name" value="Immunoglobulins"/>
    <property type="match status" value="1"/>
</dbReference>
<dbReference type="SUPFAM" id="SSF117074">
    <property type="entry name" value="Hypothetical protein PA1324"/>
    <property type="match status" value="1"/>
</dbReference>
<feature type="signal peptide" evidence="1">
    <location>
        <begin position="1"/>
        <end position="23"/>
    </location>
</feature>
<protein>
    <submittedName>
        <fullName evidence="5">Metallophosphoesterase</fullName>
    </submittedName>
</protein>
<dbReference type="STRING" id="1249552.PS2015_1806"/>
<evidence type="ECO:0000259" key="4">
    <source>
        <dbReference type="Pfam" id="PF16371"/>
    </source>
</evidence>
<dbReference type="InterPro" id="IPR032288">
    <property type="entry name" value="Metallophos_C"/>
</dbReference>
<evidence type="ECO:0000259" key="2">
    <source>
        <dbReference type="Pfam" id="PF00149"/>
    </source>
</evidence>
<name>A0A0S2KDS8_9GAMM</name>
<dbReference type="Pfam" id="PF16371">
    <property type="entry name" value="MetallophosN"/>
    <property type="match status" value="1"/>
</dbReference>
<evidence type="ECO:0000313" key="5">
    <source>
        <dbReference type="EMBL" id="ALO46456.1"/>
    </source>
</evidence>
<gene>
    <name evidence="5" type="ORF">PS2015_1806</name>
</gene>
<dbReference type="RefSeq" id="WP_058021893.1">
    <property type="nucleotide sequence ID" value="NZ_CP013189.1"/>
</dbReference>
<feature type="domain" description="Calcineurin-like phosphoesterase N-terminal" evidence="4">
    <location>
        <begin position="59"/>
        <end position="119"/>
    </location>
</feature>
<dbReference type="InterPro" id="IPR029052">
    <property type="entry name" value="Metallo-depent_PP-like"/>
</dbReference>
<feature type="domain" description="Calcineurin-like phosphoesterase C-terminal" evidence="3">
    <location>
        <begin position="391"/>
        <end position="558"/>
    </location>
</feature>
<organism evidence="5 6">
    <name type="scientific">Pseudohongiella spirulinae</name>
    <dbReference type="NCBI Taxonomy" id="1249552"/>
    <lineage>
        <taxon>Bacteria</taxon>
        <taxon>Pseudomonadati</taxon>
        <taxon>Pseudomonadota</taxon>
        <taxon>Gammaproteobacteria</taxon>
        <taxon>Pseudomonadales</taxon>
        <taxon>Pseudohongiellaceae</taxon>
        <taxon>Pseudohongiella</taxon>
    </lineage>
</organism>
<keyword evidence="6" id="KW-1185">Reference proteome</keyword>
<dbReference type="Gene3D" id="3.60.21.10">
    <property type="match status" value="1"/>
</dbReference>
<evidence type="ECO:0000313" key="6">
    <source>
        <dbReference type="Proteomes" id="UP000065641"/>
    </source>
</evidence>
<reference evidence="5 6" key="1">
    <citation type="submission" date="2015-11" db="EMBL/GenBank/DDBJ databases">
        <authorList>
            <person name="Zhang Y."/>
            <person name="Guo Z."/>
        </authorList>
    </citation>
    <scope>NUCLEOTIDE SEQUENCE [LARGE SCALE GENOMIC DNA]</scope>
    <source>
        <strain evidence="5 6">KCTC 32221</strain>
    </source>
</reference>
<dbReference type="InterPro" id="IPR051918">
    <property type="entry name" value="STPP_CPPED1"/>
</dbReference>
<proteinExistence type="predicted"/>
<sequence length="654" mass="72317" precursor="true">MNRVTRLIPLTLAALGLSITAHAQPWTGQVEVIRGASSGDTIQGLVFNDLNGDSRRQPNEPGIADVLVSNGLDVVQTDANGRYEIGVRADMDLTVVQPAGWQVPVDHRMVPQFAYTHKPGGTPEPLRFGGLPDTGPAPSQVNFPLRARSNPDNTFTCAAIGDSQTYSNGELSQFRDSAIADLVQMDLGSNDCLVYLGDVVGDDLDVLERLLEVGSAVGVPQWMALGNHDIDFDASSDAHSSDSWRRIYGPNYYAFETGQVTFIVLDNIIYPCGEEELRLPGREFCVESDRPVYNVRVHDTQLQWLENLLRHTPEDRLIVMAHHGPMLSFYGSGSFQHQDDATAQIHALVAGREALSLSGHLHTLENIAPGESFDGWQQALGVDSAPFRHIVAGAASGHWWQGDLGIDGDAMALQRMGAPKGLLMLDFQGSEYREHYVGSRIDPRRGQWVDFNTPAFREWFDILQAWRSLPARERNPVPPVSINDLPDTRILTPEELSQGVFITANVWNGSRETQVSARINGGAPITLSRTQQGTGEAAQIGAEYADPFTVKRQATVGRYAIESTMGRPRNQGYEAYRGSRFQGPPQPQTAIADRNMHLWRATLPTDLPHGVHTLEVTSIDRHGRRYTDRVIFEVREARPDPLHRVDVWDMDTGQ</sequence>
<dbReference type="Pfam" id="PF00149">
    <property type="entry name" value="Metallophos"/>
    <property type="match status" value="1"/>
</dbReference>
<dbReference type="PANTHER" id="PTHR43143:SF6">
    <property type="entry name" value="BLL3016 PROTEIN"/>
    <property type="match status" value="1"/>
</dbReference>
<dbReference type="OrthoDB" id="5800414at2"/>
<dbReference type="InterPro" id="IPR004843">
    <property type="entry name" value="Calcineurin-like_PHP"/>
</dbReference>
<feature type="chain" id="PRO_5006601530" evidence="1">
    <location>
        <begin position="24"/>
        <end position="654"/>
    </location>
</feature>
<dbReference type="KEGG" id="pspi:PS2015_1806"/>
<dbReference type="Pfam" id="PF16370">
    <property type="entry name" value="MetallophosC"/>
    <property type="match status" value="1"/>
</dbReference>
<evidence type="ECO:0000259" key="3">
    <source>
        <dbReference type="Pfam" id="PF16370"/>
    </source>
</evidence>
<dbReference type="InterPro" id="IPR032285">
    <property type="entry name" value="Metallophos_N"/>
</dbReference>
<keyword evidence="1" id="KW-0732">Signal</keyword>
<dbReference type="Proteomes" id="UP000065641">
    <property type="component" value="Chromosome"/>
</dbReference>
<dbReference type="PANTHER" id="PTHR43143">
    <property type="entry name" value="METALLOPHOSPHOESTERASE, CALCINEURIN SUPERFAMILY"/>
    <property type="match status" value="1"/>
</dbReference>
<dbReference type="AlphaFoldDB" id="A0A0S2KDS8"/>
<evidence type="ECO:0000256" key="1">
    <source>
        <dbReference type="SAM" id="SignalP"/>
    </source>
</evidence>
<accession>A0A0S2KDS8</accession>
<feature type="domain" description="Calcineurin-like phosphoesterase" evidence="2">
    <location>
        <begin position="160"/>
        <end position="363"/>
    </location>
</feature>
<dbReference type="InterPro" id="IPR013783">
    <property type="entry name" value="Ig-like_fold"/>
</dbReference>
<dbReference type="SUPFAM" id="SSF56300">
    <property type="entry name" value="Metallo-dependent phosphatases"/>
    <property type="match status" value="1"/>
</dbReference>